<dbReference type="Pfam" id="PF18888">
    <property type="entry name" value="DUF5650"/>
    <property type="match status" value="6"/>
</dbReference>
<dbReference type="InterPro" id="IPR043710">
    <property type="entry name" value="DUF5650"/>
</dbReference>
<dbReference type="Proteomes" id="UP001501508">
    <property type="component" value="Unassembled WGS sequence"/>
</dbReference>
<organism evidence="2 3">
    <name type="scientific">Ravibacter arvi</name>
    <dbReference type="NCBI Taxonomy" id="2051041"/>
    <lineage>
        <taxon>Bacteria</taxon>
        <taxon>Pseudomonadati</taxon>
        <taxon>Bacteroidota</taxon>
        <taxon>Cytophagia</taxon>
        <taxon>Cytophagales</taxon>
        <taxon>Spirosomataceae</taxon>
        <taxon>Ravibacter</taxon>
    </lineage>
</organism>
<comment type="caution">
    <text evidence="2">The sequence shown here is derived from an EMBL/GenBank/DDBJ whole genome shotgun (WGS) entry which is preliminary data.</text>
</comment>
<feature type="compositionally biased region" description="Polar residues" evidence="1">
    <location>
        <begin position="509"/>
        <end position="524"/>
    </location>
</feature>
<name>A0ABP8LIX9_9BACT</name>
<evidence type="ECO:0000256" key="1">
    <source>
        <dbReference type="SAM" id="MobiDB-lite"/>
    </source>
</evidence>
<evidence type="ECO:0008006" key="4">
    <source>
        <dbReference type="Google" id="ProtNLM"/>
    </source>
</evidence>
<dbReference type="EMBL" id="BAABEY010000001">
    <property type="protein sequence ID" value="GAA4430597.1"/>
    <property type="molecule type" value="Genomic_DNA"/>
</dbReference>
<reference evidence="3" key="1">
    <citation type="journal article" date="2019" name="Int. J. Syst. Evol. Microbiol.">
        <title>The Global Catalogue of Microorganisms (GCM) 10K type strain sequencing project: providing services to taxonomists for standard genome sequencing and annotation.</title>
        <authorList>
            <consortium name="The Broad Institute Genomics Platform"/>
            <consortium name="The Broad Institute Genome Sequencing Center for Infectious Disease"/>
            <person name="Wu L."/>
            <person name="Ma J."/>
        </authorList>
    </citation>
    <scope>NUCLEOTIDE SEQUENCE [LARGE SCALE GENOMIC DNA]</scope>
    <source>
        <strain evidence="3">JCM 31920</strain>
    </source>
</reference>
<sequence>MALTNGNYVVRSPSWRNGDIATAGAVTWRRGDIATSGIVSTANSLVGSTASDLVGLGVVALSNGNYVVSSELWNNGDASAAGAATWGNGTTGTVGVVGSDNSLVGGKYLDKVGKIDPVTGLGVIALSNGHYVVRSPDWDNGDVEDAGAVAWGNGITGTSGIINSSNSLIGNTAYDRIGNVTKGVVALKNGNYLVKTPNWGAGIAFSGSEGYGAVTWGNGNGGTTGVINATNSLIGSKNGDRLGEDFISGEGVTILNNGDYVVTSPRWDNGTLGQVGAVTWGNGTTGTVGLVSPANSLVGSIPGEMVGSGGITALRDGNYVAKSAEWSNSRGALSLLGYGAFALTGPINTCNSVVGGQYQGVHWSVFAHNEVHGYLVVGFPRENKVVIYNRQNISLAVSSTNTAATISGSGRLPFTDSQCQLLLSLSVEGASMGNTLAKVWIDDTQNAAYVKRHYEITPATNTTTSTAKVTLYFTQSDFDDFNLTNQLKLPVGENDAAGKANLLIEKRPGSSTGDGTPTSYSGTPINIDPADEDIVWNSELDRWEVSFNITGFSGFFVKTTPSPLPVTLVDFSAEKQENTVVLRWQTTVESNSDHFEIQRSSDAQKWTGIGKVQAKGESQELTVYTFNDGQPFLAEPSRSVLYYRLKIADKDASSAYSRIASVRMENTATIIIYPNPAIDEITFSGSVHVNGYRILNPDGHTILEKRNIDVISGKIALPFLQAGLYHLELYGKGGYRRTHKIVISR</sequence>
<dbReference type="Gene3D" id="2.60.40.10">
    <property type="entry name" value="Immunoglobulins"/>
    <property type="match status" value="1"/>
</dbReference>
<evidence type="ECO:0000313" key="2">
    <source>
        <dbReference type="EMBL" id="GAA4430597.1"/>
    </source>
</evidence>
<gene>
    <name evidence="2" type="ORF">GCM10023091_00050</name>
</gene>
<evidence type="ECO:0000313" key="3">
    <source>
        <dbReference type="Proteomes" id="UP001501508"/>
    </source>
</evidence>
<accession>A0ABP8LIX9</accession>
<feature type="region of interest" description="Disordered" evidence="1">
    <location>
        <begin position="505"/>
        <end position="526"/>
    </location>
</feature>
<proteinExistence type="predicted"/>
<keyword evidence="3" id="KW-1185">Reference proteome</keyword>
<protein>
    <recommendedName>
        <fullName evidence="4">Secretion system C-terminal sorting domain-containing protein</fullName>
    </recommendedName>
</protein>
<dbReference type="InterPro" id="IPR013783">
    <property type="entry name" value="Ig-like_fold"/>
</dbReference>